<protein>
    <submittedName>
        <fullName evidence="1">Uncharacterized protein</fullName>
    </submittedName>
</protein>
<dbReference type="EMBL" id="NHSJ01000082">
    <property type="protein sequence ID" value="PPQ30292.1"/>
    <property type="molecule type" value="Genomic_DNA"/>
</dbReference>
<evidence type="ECO:0000313" key="1">
    <source>
        <dbReference type="EMBL" id="PPQ30292.1"/>
    </source>
</evidence>
<dbReference type="Proteomes" id="UP000239089">
    <property type="component" value="Unassembled WGS sequence"/>
</dbReference>
<sequence>MRILFAASLACALGAFFGAPAGFALPVAHGLSAPAPLVQAKGKAKPKAARAKGGKCAAGAICPLVGGGDY</sequence>
<reference evidence="1 2" key="1">
    <citation type="journal article" date="2018" name="Arch. Microbiol.">
        <title>New insights into the metabolic potential of the phototrophic purple bacterium Rhodopila globiformis DSM 161(T) from its draft genome sequence and evidence for a vanadium-dependent nitrogenase.</title>
        <authorList>
            <person name="Imhoff J.F."/>
            <person name="Rahn T."/>
            <person name="Kunzel S."/>
            <person name="Neulinger S.C."/>
        </authorList>
    </citation>
    <scope>NUCLEOTIDE SEQUENCE [LARGE SCALE GENOMIC DNA]</scope>
    <source>
        <strain evidence="1 2">DSM 16996</strain>
    </source>
</reference>
<dbReference type="RefSeq" id="WP_104508336.1">
    <property type="nucleotide sequence ID" value="NZ_JACIGC010000004.1"/>
</dbReference>
<accession>A0A2S6N6Q3</accession>
<organism evidence="1 2">
    <name type="scientific">Rhodoblastus sphagnicola</name>
    <dbReference type="NCBI Taxonomy" id="333368"/>
    <lineage>
        <taxon>Bacteria</taxon>
        <taxon>Pseudomonadati</taxon>
        <taxon>Pseudomonadota</taxon>
        <taxon>Alphaproteobacteria</taxon>
        <taxon>Hyphomicrobiales</taxon>
        <taxon>Rhodoblastaceae</taxon>
        <taxon>Rhodoblastus</taxon>
    </lineage>
</organism>
<evidence type="ECO:0000313" key="2">
    <source>
        <dbReference type="Proteomes" id="UP000239089"/>
    </source>
</evidence>
<name>A0A2S6N6Q3_9HYPH</name>
<gene>
    <name evidence="1" type="ORF">CCR94_13315</name>
</gene>
<comment type="caution">
    <text evidence="1">The sequence shown here is derived from an EMBL/GenBank/DDBJ whole genome shotgun (WGS) entry which is preliminary data.</text>
</comment>
<proteinExistence type="predicted"/>
<keyword evidence="2" id="KW-1185">Reference proteome</keyword>
<dbReference type="AlphaFoldDB" id="A0A2S6N6Q3"/>